<evidence type="ECO:0000256" key="3">
    <source>
        <dbReference type="ARBA" id="ARBA00022622"/>
    </source>
</evidence>
<dbReference type="Gene3D" id="3.20.20.80">
    <property type="entry name" value="Glycosidases"/>
    <property type="match status" value="1"/>
</dbReference>
<keyword evidence="7" id="KW-0325">Glycoprotein</keyword>
<keyword evidence="5" id="KW-0732">Signal</keyword>
<comment type="similarity">
    <text evidence="2 9">Belongs to the glycosyl hydrolase 72 family.</text>
</comment>
<dbReference type="Proteomes" id="UP000803844">
    <property type="component" value="Unassembled WGS sequence"/>
</dbReference>
<dbReference type="SUPFAM" id="SSF51445">
    <property type="entry name" value="(Trans)glycosidases"/>
    <property type="match status" value="1"/>
</dbReference>
<dbReference type="GO" id="GO:0005886">
    <property type="term" value="C:plasma membrane"/>
    <property type="evidence" value="ECO:0007669"/>
    <property type="project" value="UniProtKB-SubCell"/>
</dbReference>
<dbReference type="GO" id="GO:0042124">
    <property type="term" value="F:1,3-beta-glucanosyltransferase activity"/>
    <property type="evidence" value="ECO:0007669"/>
    <property type="project" value="TreeGrafter"/>
</dbReference>
<evidence type="ECO:0000256" key="6">
    <source>
        <dbReference type="ARBA" id="ARBA00023136"/>
    </source>
</evidence>
<keyword evidence="13" id="KW-1185">Reference proteome</keyword>
<dbReference type="PANTHER" id="PTHR31468">
    <property type="entry name" value="1,3-BETA-GLUCANOSYLTRANSFERASE GAS1"/>
    <property type="match status" value="1"/>
</dbReference>
<dbReference type="InterPro" id="IPR017853">
    <property type="entry name" value="GH"/>
</dbReference>
<keyword evidence="4 9" id="KW-0808">Transferase</keyword>
<feature type="compositionally biased region" description="Low complexity" evidence="10">
    <location>
        <begin position="389"/>
        <end position="411"/>
    </location>
</feature>
<evidence type="ECO:0000256" key="9">
    <source>
        <dbReference type="RuleBase" id="RU361209"/>
    </source>
</evidence>
<feature type="compositionally biased region" description="Polar residues" evidence="10">
    <location>
        <begin position="337"/>
        <end position="348"/>
    </location>
</feature>
<dbReference type="EC" id="2.4.1.-" evidence="9"/>
<name>A0A9P4XTG1_CRYP1</name>
<evidence type="ECO:0000256" key="7">
    <source>
        <dbReference type="ARBA" id="ARBA00023180"/>
    </source>
</evidence>
<evidence type="ECO:0000256" key="5">
    <source>
        <dbReference type="ARBA" id="ARBA00022729"/>
    </source>
</evidence>
<reference evidence="12" key="1">
    <citation type="journal article" date="2020" name="Phytopathology">
        <title>Genome sequence of the chestnut blight fungus Cryphonectria parasitica EP155: A fundamental resource for an archetypical invasive plant pathogen.</title>
        <authorList>
            <person name="Crouch J.A."/>
            <person name="Dawe A."/>
            <person name="Aerts A."/>
            <person name="Barry K."/>
            <person name="Churchill A.C.L."/>
            <person name="Grimwood J."/>
            <person name="Hillman B."/>
            <person name="Milgroom M.G."/>
            <person name="Pangilinan J."/>
            <person name="Smith M."/>
            <person name="Salamov A."/>
            <person name="Schmutz J."/>
            <person name="Yadav J."/>
            <person name="Grigoriev I.V."/>
            <person name="Nuss D."/>
        </authorList>
    </citation>
    <scope>NUCLEOTIDE SEQUENCE</scope>
    <source>
        <strain evidence="12">EP155</strain>
    </source>
</reference>
<dbReference type="InterPro" id="IPR004886">
    <property type="entry name" value="Glucanosyltransferase"/>
</dbReference>
<organism evidence="12 13">
    <name type="scientific">Cryphonectria parasitica (strain ATCC 38755 / EP155)</name>
    <dbReference type="NCBI Taxonomy" id="660469"/>
    <lineage>
        <taxon>Eukaryota</taxon>
        <taxon>Fungi</taxon>
        <taxon>Dikarya</taxon>
        <taxon>Ascomycota</taxon>
        <taxon>Pezizomycotina</taxon>
        <taxon>Sordariomycetes</taxon>
        <taxon>Sordariomycetidae</taxon>
        <taxon>Diaporthales</taxon>
        <taxon>Cryphonectriaceae</taxon>
        <taxon>Cryphonectria-Endothia species complex</taxon>
        <taxon>Cryphonectria</taxon>
    </lineage>
</organism>
<keyword evidence="11" id="KW-1133">Transmembrane helix</keyword>
<keyword evidence="8 9" id="KW-0449">Lipoprotein</keyword>
<comment type="subcellular location">
    <subcellularLocation>
        <location evidence="1 9">Cell membrane</location>
        <topology evidence="1 9">Lipid-anchor</topology>
        <topology evidence="1 9">GPI-anchor</topology>
    </subcellularLocation>
</comment>
<dbReference type="AlphaFoldDB" id="A0A9P4XTG1"/>
<evidence type="ECO:0000256" key="1">
    <source>
        <dbReference type="ARBA" id="ARBA00004609"/>
    </source>
</evidence>
<protein>
    <recommendedName>
        <fullName evidence="9">1,3-beta-glucanosyltransferase</fullName>
        <ecNumber evidence="9">2.4.1.-</ecNumber>
    </recommendedName>
</protein>
<dbReference type="OrthoDB" id="421038at2759"/>
<dbReference type="Pfam" id="PF03198">
    <property type="entry name" value="Glyco_hydro_72"/>
    <property type="match status" value="1"/>
</dbReference>
<dbReference type="GO" id="GO:0071970">
    <property type="term" value="P:fungal-type cell wall (1-&gt;3)-beta-D-glucan biosynthetic process"/>
    <property type="evidence" value="ECO:0007669"/>
    <property type="project" value="TreeGrafter"/>
</dbReference>
<keyword evidence="3 9" id="KW-0336">GPI-anchor</keyword>
<evidence type="ECO:0000313" key="12">
    <source>
        <dbReference type="EMBL" id="KAF3760467.1"/>
    </source>
</evidence>
<gene>
    <name evidence="12" type="ORF">M406DRAFT_63707</name>
</gene>
<evidence type="ECO:0000256" key="10">
    <source>
        <dbReference type="SAM" id="MobiDB-lite"/>
    </source>
</evidence>
<keyword evidence="12" id="KW-0378">Hydrolase</keyword>
<feature type="region of interest" description="Disordered" evidence="10">
    <location>
        <begin position="325"/>
        <end position="411"/>
    </location>
</feature>
<dbReference type="PANTHER" id="PTHR31468:SF5">
    <property type="entry name" value="1,3-BETA-GLUCANOSYLTRANSFERASE GAS5"/>
    <property type="match status" value="1"/>
</dbReference>
<dbReference type="RefSeq" id="XP_040771446.1">
    <property type="nucleotide sequence ID" value="XM_040924848.1"/>
</dbReference>
<evidence type="ECO:0000256" key="4">
    <source>
        <dbReference type="ARBA" id="ARBA00022679"/>
    </source>
</evidence>
<dbReference type="GO" id="GO:0031505">
    <property type="term" value="P:fungal-type cell wall organization"/>
    <property type="evidence" value="ECO:0007669"/>
    <property type="project" value="TreeGrafter"/>
</dbReference>
<accession>A0A9P4XTG1</accession>
<sequence length="434" mass="46398">MKPIQAVVPLLGVAMAGHTGGALRRQSSSVPEVTIEGNAFWADGERFYIRGVAYQPGGAADAADPLLDIESLTRDVENFKTLGINTIRVYTVDNSQNHDEGMELLASAGIYLALDVNSPKFSLNRADAFLSYNERYLQSVFATVDSFANYTNTLLFFSGNEVINDKDTTGVAPYIRAVTRDIKNYINAQGYRTIPVGYSSADVSENIEQQLQYFDCGDDSSAVDFFAFNDYSWCDPSDFVTSGWQAKVQRYTGYSIPLFLSEYGCIEDERAWGEVAALYSTEMTSVFSGGIAYEYSTEANGYGIVEISDGEVTPNEDFDELASALAKTPNPDGDGGYSTSTNASTCPAQSDEWDVSDLLIPAPPSGIDEYMENGAGQGPGLSEDVTTDGSTSSGNSSSGSSGSSSSSSGSLSTPNAIAGFFVPIALMMAVLVLE</sequence>
<dbReference type="GO" id="GO:0098552">
    <property type="term" value="C:side of membrane"/>
    <property type="evidence" value="ECO:0007669"/>
    <property type="project" value="UniProtKB-KW"/>
</dbReference>
<feature type="transmembrane region" description="Helical" evidence="11">
    <location>
        <begin position="416"/>
        <end position="433"/>
    </location>
</feature>
<evidence type="ECO:0000313" key="13">
    <source>
        <dbReference type="Proteomes" id="UP000803844"/>
    </source>
</evidence>
<keyword evidence="11" id="KW-0812">Transmembrane</keyword>
<dbReference type="EMBL" id="MU032352">
    <property type="protein sequence ID" value="KAF3760467.1"/>
    <property type="molecule type" value="Genomic_DNA"/>
</dbReference>
<proteinExistence type="inferred from homology"/>
<comment type="caution">
    <text evidence="12">The sequence shown here is derived from an EMBL/GenBank/DDBJ whole genome shotgun (WGS) entry which is preliminary data.</text>
</comment>
<evidence type="ECO:0000256" key="2">
    <source>
        <dbReference type="ARBA" id="ARBA00007528"/>
    </source>
</evidence>
<comment type="function">
    <text evidence="9">Splits internally a 1,3-beta-glucan molecule and transfers the newly generated reducing end (the donor) to the non-reducing end of another 1,3-beta-glucan molecule (the acceptor) forming a 1,3-beta linkage, resulting in the elongation of 1,3-beta-glucan chains in the cell wall.</text>
</comment>
<dbReference type="GO" id="GO:0016787">
    <property type="term" value="F:hydrolase activity"/>
    <property type="evidence" value="ECO:0007669"/>
    <property type="project" value="UniProtKB-KW"/>
</dbReference>
<dbReference type="GeneID" id="63841977"/>
<evidence type="ECO:0000256" key="11">
    <source>
        <dbReference type="SAM" id="Phobius"/>
    </source>
</evidence>
<keyword evidence="6 9" id="KW-0472">Membrane</keyword>
<evidence type="ECO:0000256" key="8">
    <source>
        <dbReference type="ARBA" id="ARBA00023288"/>
    </source>
</evidence>